<dbReference type="SMART" id="SM01100">
    <property type="entry name" value="CRAL_TRIO_N"/>
    <property type="match status" value="1"/>
</dbReference>
<dbReference type="InterPro" id="IPR051026">
    <property type="entry name" value="PI/PC_transfer"/>
</dbReference>
<dbReference type="Gene3D" id="1.10.8.20">
    <property type="entry name" value="N-terminal domain of phosphatidylinositol transfer protein sec14p"/>
    <property type="match status" value="1"/>
</dbReference>
<dbReference type="AlphaFoldDB" id="A0A6A5RNH4"/>
<organism evidence="3 4">
    <name type="scientific">Didymella exigua CBS 183.55</name>
    <dbReference type="NCBI Taxonomy" id="1150837"/>
    <lineage>
        <taxon>Eukaryota</taxon>
        <taxon>Fungi</taxon>
        <taxon>Dikarya</taxon>
        <taxon>Ascomycota</taxon>
        <taxon>Pezizomycotina</taxon>
        <taxon>Dothideomycetes</taxon>
        <taxon>Pleosporomycetidae</taxon>
        <taxon>Pleosporales</taxon>
        <taxon>Pleosporineae</taxon>
        <taxon>Didymellaceae</taxon>
        <taxon>Didymella</taxon>
    </lineage>
</organism>
<dbReference type="GeneID" id="54347642"/>
<dbReference type="InterPro" id="IPR011074">
    <property type="entry name" value="CRAL/TRIO_N_dom"/>
</dbReference>
<accession>A0A6A5RNH4</accession>
<sequence length="355" mass="38726">MAAAPAQELKLDPKYDHYDYPTVAPVAQNGHPGHTTPEQDAQVFQLRTQLEQAGYTKNLDTLTLLRFLRARKFNVELSKQMFIDSEKWRETYAGSGVEELVRTFDYKEKPEVFKYYPQYYHKTDKDGRPVYIEQLGNVDLTALGKITSQERMVQNLVCEYEKMADPRLPACSRKIGHLLETSCSILDLKGVGIAKATSVYGYLQAVSAISQNYYPERLGKMYVINAPWGFSGVFSVVKKFLDPVTSAKIHVLGSGYKTELLAQVPAENLPKAFGGSCDCPGGCALSDAGPWQDPTWVTEPKWAKKSGDAIDNTALPPPTTGADVPTTGAPVGGLDGADPATAPAPAPAGVPQPHA</sequence>
<keyword evidence="4" id="KW-1185">Reference proteome</keyword>
<reference evidence="3" key="1">
    <citation type="journal article" date="2020" name="Stud. Mycol.">
        <title>101 Dothideomycetes genomes: a test case for predicting lifestyles and emergence of pathogens.</title>
        <authorList>
            <person name="Haridas S."/>
            <person name="Albert R."/>
            <person name="Binder M."/>
            <person name="Bloem J."/>
            <person name="Labutti K."/>
            <person name="Salamov A."/>
            <person name="Andreopoulos B."/>
            <person name="Baker S."/>
            <person name="Barry K."/>
            <person name="Bills G."/>
            <person name="Bluhm B."/>
            <person name="Cannon C."/>
            <person name="Castanera R."/>
            <person name="Culley D."/>
            <person name="Daum C."/>
            <person name="Ezra D."/>
            <person name="Gonzalez J."/>
            <person name="Henrissat B."/>
            <person name="Kuo A."/>
            <person name="Liang C."/>
            <person name="Lipzen A."/>
            <person name="Lutzoni F."/>
            <person name="Magnuson J."/>
            <person name="Mondo S."/>
            <person name="Nolan M."/>
            <person name="Ohm R."/>
            <person name="Pangilinan J."/>
            <person name="Park H.-J."/>
            <person name="Ramirez L."/>
            <person name="Alfaro M."/>
            <person name="Sun H."/>
            <person name="Tritt A."/>
            <person name="Yoshinaga Y."/>
            <person name="Zwiers L.-H."/>
            <person name="Turgeon B."/>
            <person name="Goodwin S."/>
            <person name="Spatafora J."/>
            <person name="Crous P."/>
            <person name="Grigoriev I."/>
        </authorList>
    </citation>
    <scope>NUCLEOTIDE SEQUENCE</scope>
    <source>
        <strain evidence="3">CBS 183.55</strain>
    </source>
</reference>
<dbReference type="CDD" id="cd00170">
    <property type="entry name" value="SEC14"/>
    <property type="match status" value="1"/>
</dbReference>
<dbReference type="PANTHER" id="PTHR45657:SF1">
    <property type="entry name" value="CRAL-TRIO DOMAIN-CONTAINING PROTEIN YKL091C-RELATED"/>
    <property type="match status" value="1"/>
</dbReference>
<dbReference type="Gene3D" id="3.40.525.10">
    <property type="entry name" value="CRAL-TRIO lipid binding domain"/>
    <property type="match status" value="1"/>
</dbReference>
<gene>
    <name evidence="3" type="ORF">M421DRAFT_390726</name>
</gene>
<dbReference type="SMART" id="SM00516">
    <property type="entry name" value="SEC14"/>
    <property type="match status" value="1"/>
</dbReference>
<feature type="region of interest" description="Disordered" evidence="1">
    <location>
        <begin position="307"/>
        <end position="355"/>
    </location>
</feature>
<dbReference type="EMBL" id="ML978967">
    <property type="protein sequence ID" value="KAF1928860.1"/>
    <property type="molecule type" value="Genomic_DNA"/>
</dbReference>
<evidence type="ECO:0000256" key="1">
    <source>
        <dbReference type="SAM" id="MobiDB-lite"/>
    </source>
</evidence>
<proteinExistence type="predicted"/>
<protein>
    <submittedName>
        <fullName evidence="3">SEC14 cytosolic factor</fullName>
    </submittedName>
</protein>
<dbReference type="Proteomes" id="UP000800082">
    <property type="component" value="Unassembled WGS sequence"/>
</dbReference>
<dbReference type="InterPro" id="IPR036865">
    <property type="entry name" value="CRAL-TRIO_dom_sf"/>
</dbReference>
<dbReference type="SUPFAM" id="SSF52087">
    <property type="entry name" value="CRAL/TRIO domain"/>
    <property type="match status" value="1"/>
</dbReference>
<dbReference type="Pfam" id="PF03765">
    <property type="entry name" value="CRAL_TRIO_N"/>
    <property type="match status" value="1"/>
</dbReference>
<feature type="domain" description="CRAL-TRIO" evidence="2">
    <location>
        <begin position="108"/>
        <end position="281"/>
    </location>
</feature>
<dbReference type="PANTHER" id="PTHR45657">
    <property type="entry name" value="CRAL-TRIO DOMAIN-CONTAINING PROTEIN YKL091C-RELATED"/>
    <property type="match status" value="1"/>
</dbReference>
<dbReference type="SUPFAM" id="SSF46938">
    <property type="entry name" value="CRAL/TRIO N-terminal domain"/>
    <property type="match status" value="1"/>
</dbReference>
<feature type="compositionally biased region" description="Pro residues" evidence="1">
    <location>
        <begin position="342"/>
        <end position="355"/>
    </location>
</feature>
<evidence type="ECO:0000313" key="4">
    <source>
        <dbReference type="Proteomes" id="UP000800082"/>
    </source>
</evidence>
<dbReference type="Pfam" id="PF00650">
    <property type="entry name" value="CRAL_TRIO"/>
    <property type="match status" value="1"/>
</dbReference>
<name>A0A6A5RNH4_9PLEO</name>
<dbReference type="OrthoDB" id="1434354at2759"/>
<dbReference type="InterPro" id="IPR001251">
    <property type="entry name" value="CRAL-TRIO_dom"/>
</dbReference>
<evidence type="ECO:0000259" key="2">
    <source>
        <dbReference type="PROSITE" id="PS50191"/>
    </source>
</evidence>
<dbReference type="InterPro" id="IPR036273">
    <property type="entry name" value="CRAL/TRIO_N_dom_sf"/>
</dbReference>
<dbReference type="PROSITE" id="PS50191">
    <property type="entry name" value="CRAL_TRIO"/>
    <property type="match status" value="1"/>
</dbReference>
<dbReference type="RefSeq" id="XP_033449108.1">
    <property type="nucleotide sequence ID" value="XM_033589991.1"/>
</dbReference>
<evidence type="ECO:0000313" key="3">
    <source>
        <dbReference type="EMBL" id="KAF1928860.1"/>
    </source>
</evidence>